<name>A0A2T3YQR5_TRIA4</name>
<dbReference type="InterPro" id="IPR050819">
    <property type="entry name" value="Tripeptidyl-peptidase_I"/>
</dbReference>
<feature type="domain" description="Peptidase S53 activation" evidence="1">
    <location>
        <begin position="1"/>
        <end position="89"/>
    </location>
</feature>
<reference evidence="2 3" key="1">
    <citation type="submission" date="2016-07" db="EMBL/GenBank/DDBJ databases">
        <title>Multiple horizontal gene transfer events from other fungi enriched the ability of initially mycotrophic Trichoderma (Ascomycota) to feed on dead plant biomass.</title>
        <authorList>
            <consortium name="DOE Joint Genome Institute"/>
            <person name="Aerts A."/>
            <person name="Atanasova L."/>
            <person name="Chenthamara K."/>
            <person name="Zhang J."/>
            <person name="Grujic M."/>
            <person name="Henrissat B."/>
            <person name="Kuo A."/>
            <person name="Salamov A."/>
            <person name="Lipzen A."/>
            <person name="Labutti K."/>
            <person name="Barry K."/>
            <person name="Miao Y."/>
            <person name="Rahimi M.J."/>
            <person name="Shen Q."/>
            <person name="Grigoriev I.V."/>
            <person name="Kubicek C.P."/>
            <person name="Druzhinina I.S."/>
        </authorList>
    </citation>
    <scope>NUCLEOTIDE SEQUENCE [LARGE SCALE GENOMIC DNA]</scope>
    <source>
        <strain evidence="2 3">CBS 433.97</strain>
    </source>
</reference>
<evidence type="ECO:0000313" key="3">
    <source>
        <dbReference type="Proteomes" id="UP000240493"/>
    </source>
</evidence>
<keyword evidence="3" id="KW-1185">Reference proteome</keyword>
<proteinExistence type="predicted"/>
<evidence type="ECO:0000313" key="2">
    <source>
        <dbReference type="EMBL" id="PTB34866.1"/>
    </source>
</evidence>
<dbReference type="PANTHER" id="PTHR14218">
    <property type="entry name" value="PROTEASE S8 TRIPEPTIDYL PEPTIDASE I CLN2"/>
    <property type="match status" value="1"/>
</dbReference>
<dbReference type="OrthoDB" id="3260196at2759"/>
<dbReference type="PANTHER" id="PTHR14218:SF19">
    <property type="entry name" value="SERINE PROTEASE AORO, PUTATIVE (AFU_ORTHOLOGUE AFUA_6G10250)-RELATED"/>
    <property type="match status" value="1"/>
</dbReference>
<evidence type="ECO:0000259" key="1">
    <source>
        <dbReference type="SMART" id="SM00944"/>
    </source>
</evidence>
<dbReference type="EMBL" id="KZ679291">
    <property type="protein sequence ID" value="PTB34866.1"/>
    <property type="molecule type" value="Genomic_DNA"/>
</dbReference>
<dbReference type="SUPFAM" id="SSF54897">
    <property type="entry name" value="Protease propeptides/inhibitors"/>
    <property type="match status" value="1"/>
</dbReference>
<dbReference type="SMART" id="SM00944">
    <property type="entry name" value="Pro-kuma_activ"/>
    <property type="match status" value="1"/>
</dbReference>
<accession>A0A2T3YQR5</accession>
<dbReference type="InterPro" id="IPR015366">
    <property type="entry name" value="S53_propep"/>
</dbReference>
<sequence>MFAPADETVSSVISWLLQAGINSNDISLGKGKHWMTGNVTVSKAKQLPKTQYYVYDNGKGRNHTACEQYHLPSDLSANAIDLIFPTIHLDAKLSLTTSVREKKRENSSFSNKHRAIYRPVALVFTIVPI</sequence>
<dbReference type="GO" id="GO:0006508">
    <property type="term" value="P:proteolysis"/>
    <property type="evidence" value="ECO:0007669"/>
    <property type="project" value="TreeGrafter"/>
</dbReference>
<dbReference type="AlphaFoldDB" id="A0A2T3YQR5"/>
<dbReference type="STRING" id="1042311.A0A2T3YQR5"/>
<dbReference type="GO" id="GO:0004175">
    <property type="term" value="F:endopeptidase activity"/>
    <property type="evidence" value="ECO:0007669"/>
    <property type="project" value="TreeGrafter"/>
</dbReference>
<dbReference type="Proteomes" id="UP000240493">
    <property type="component" value="Unassembled WGS sequence"/>
</dbReference>
<dbReference type="GO" id="GO:0008240">
    <property type="term" value="F:tripeptidyl-peptidase activity"/>
    <property type="evidence" value="ECO:0007669"/>
    <property type="project" value="TreeGrafter"/>
</dbReference>
<gene>
    <name evidence="2" type="ORF">M441DRAFT_63143</name>
</gene>
<organism evidence="2 3">
    <name type="scientific">Trichoderma asperellum (strain ATCC 204424 / CBS 433.97 / NBRC 101777)</name>
    <dbReference type="NCBI Taxonomy" id="1042311"/>
    <lineage>
        <taxon>Eukaryota</taxon>
        <taxon>Fungi</taxon>
        <taxon>Dikarya</taxon>
        <taxon>Ascomycota</taxon>
        <taxon>Pezizomycotina</taxon>
        <taxon>Sordariomycetes</taxon>
        <taxon>Hypocreomycetidae</taxon>
        <taxon>Hypocreales</taxon>
        <taxon>Hypocreaceae</taxon>
        <taxon>Trichoderma</taxon>
    </lineage>
</organism>
<dbReference type="Pfam" id="PF09286">
    <property type="entry name" value="Pro-kuma_activ"/>
    <property type="match status" value="1"/>
</dbReference>
<protein>
    <recommendedName>
        <fullName evidence="1">Peptidase S53 activation domain-containing protein</fullName>
    </recommendedName>
</protein>